<dbReference type="EMBL" id="SJSM01000001">
    <property type="protein sequence ID" value="TCC99543.1"/>
    <property type="molecule type" value="Genomic_DNA"/>
</dbReference>
<gene>
    <name evidence="1" type="ORF">EZ444_02380</name>
</gene>
<dbReference type="Proteomes" id="UP000291117">
    <property type="component" value="Unassembled WGS sequence"/>
</dbReference>
<evidence type="ECO:0000313" key="2">
    <source>
        <dbReference type="Proteomes" id="UP000291117"/>
    </source>
</evidence>
<evidence type="ECO:0000313" key="1">
    <source>
        <dbReference type="EMBL" id="TCC99543.1"/>
    </source>
</evidence>
<dbReference type="OrthoDB" id="4569702at2"/>
<evidence type="ECO:0008006" key="3">
    <source>
        <dbReference type="Google" id="ProtNLM"/>
    </source>
</evidence>
<comment type="caution">
    <text evidence="1">The sequence shown here is derived from an EMBL/GenBank/DDBJ whole genome shotgun (WGS) entry which is preliminary data.</text>
</comment>
<organism evidence="1 2">
    <name type="scientific">Pedobacter hiemivivus</name>
    <dbReference type="NCBI Taxonomy" id="2530454"/>
    <lineage>
        <taxon>Bacteria</taxon>
        <taxon>Pseudomonadati</taxon>
        <taxon>Bacteroidota</taxon>
        <taxon>Sphingobacteriia</taxon>
        <taxon>Sphingobacteriales</taxon>
        <taxon>Sphingobacteriaceae</taxon>
        <taxon>Pedobacter</taxon>
    </lineage>
</organism>
<sequence length="186" mass="21754">MTLYHVDRGDLLMGIQKIELTKSDPYNNPYWETPHLFSGNDLQAHLETIYPDGLSYHGWKYLKERHTVGITGNYSHKVSYLTEMNLEYVRQAFYPKLHSRYQSIFAVESIEEAKIFRDKYGNPKAKIYAISTEDFVKVDMNYIFLGTQNVAGSFFGHAYWQGKSTNNPYFEYIVKLPATIIHEIIF</sequence>
<proteinExistence type="predicted"/>
<dbReference type="RefSeq" id="WP_131606851.1">
    <property type="nucleotide sequence ID" value="NZ_SJSM01000001.1"/>
</dbReference>
<accession>A0A4R0NJR0</accession>
<keyword evidence="2" id="KW-1185">Reference proteome</keyword>
<dbReference type="SUPFAM" id="SSF56399">
    <property type="entry name" value="ADP-ribosylation"/>
    <property type="match status" value="1"/>
</dbReference>
<name>A0A4R0NJR0_9SPHI</name>
<protein>
    <recommendedName>
        <fullName evidence="3">DUF2441 domain-containing protein</fullName>
    </recommendedName>
</protein>
<reference evidence="1 2" key="1">
    <citation type="submission" date="2019-02" db="EMBL/GenBank/DDBJ databases">
        <title>Pedobacter sp. RP-3-8 sp. nov., isolated from Arctic soil.</title>
        <authorList>
            <person name="Dahal R.H."/>
        </authorList>
    </citation>
    <scope>NUCLEOTIDE SEQUENCE [LARGE SCALE GENOMIC DNA]</scope>
    <source>
        <strain evidence="1 2">RP-3-8</strain>
    </source>
</reference>
<dbReference type="AlphaFoldDB" id="A0A4R0NJR0"/>